<dbReference type="EMBL" id="QWEZ01000002">
    <property type="protein sequence ID" value="RRJ82865.1"/>
    <property type="molecule type" value="Genomic_DNA"/>
</dbReference>
<keyword evidence="2" id="KW-1185">Reference proteome</keyword>
<comment type="caution">
    <text evidence="1">The sequence shown here is derived from an EMBL/GenBank/DDBJ whole genome shotgun (WGS) entry which is preliminary data.</text>
</comment>
<protein>
    <submittedName>
        <fullName evidence="1">TIGR02647 family protein</fullName>
    </submittedName>
</protein>
<dbReference type="Pfam" id="PF18918">
    <property type="entry name" value="DUF5669"/>
    <property type="match status" value="1"/>
</dbReference>
<accession>A0A3P3VJF8</accession>
<organism evidence="1 2">
    <name type="scientific">Aestuariirhabdus litorea</name>
    <dbReference type="NCBI Taxonomy" id="2528527"/>
    <lineage>
        <taxon>Bacteria</taxon>
        <taxon>Pseudomonadati</taxon>
        <taxon>Pseudomonadota</taxon>
        <taxon>Gammaproteobacteria</taxon>
        <taxon>Oceanospirillales</taxon>
        <taxon>Aestuariirhabdaceae</taxon>
        <taxon>Aestuariirhabdus</taxon>
    </lineage>
</organism>
<reference evidence="1 2" key="2">
    <citation type="submission" date="2018-12" db="EMBL/GenBank/DDBJ databases">
        <title>Simiduia agarivorans gen. nov., sp. nov., a marine, agarolytic bacterium isolated from shallow coastal water from Keelung, Taiwan.</title>
        <authorList>
            <person name="Shieh W.Y."/>
        </authorList>
    </citation>
    <scope>NUCLEOTIDE SEQUENCE [LARGE SCALE GENOMIC DNA]</scope>
    <source>
        <strain evidence="1 2">GTF-13</strain>
    </source>
</reference>
<dbReference type="Proteomes" id="UP000280792">
    <property type="component" value="Unassembled WGS sequence"/>
</dbReference>
<proteinExistence type="predicted"/>
<gene>
    <name evidence="1" type="ORF">D0544_13530</name>
</gene>
<dbReference type="InterPro" id="IPR013468">
    <property type="entry name" value="CHP02647"/>
</dbReference>
<evidence type="ECO:0000313" key="2">
    <source>
        <dbReference type="Proteomes" id="UP000280792"/>
    </source>
</evidence>
<dbReference type="AlphaFoldDB" id="A0A3P3VJF8"/>
<evidence type="ECO:0000313" key="1">
    <source>
        <dbReference type="EMBL" id="RRJ82865.1"/>
    </source>
</evidence>
<name>A0A3P3VJF8_9GAMM</name>
<dbReference type="RefSeq" id="WP_125017000.1">
    <property type="nucleotide sequence ID" value="NZ_QWEZ01000002.1"/>
</dbReference>
<sequence>MSLSQTLFEEIRVLMQFSPDSLQEGIKVHHDAAPELVQAAQSLYDKGLIDRHDGGYLTDRGLEALQHARALTGLLSSAD</sequence>
<reference evidence="1 2" key="1">
    <citation type="submission" date="2018-08" db="EMBL/GenBank/DDBJ databases">
        <authorList>
            <person name="Khan S.A."/>
        </authorList>
    </citation>
    <scope>NUCLEOTIDE SEQUENCE [LARGE SCALE GENOMIC DNA]</scope>
    <source>
        <strain evidence="1 2">GTF-13</strain>
    </source>
</reference>
<dbReference type="NCBIfam" id="TIGR02647">
    <property type="entry name" value="DNA"/>
    <property type="match status" value="1"/>
</dbReference>